<comment type="catalytic activity">
    <reaction evidence="1">
        <text>N-terminal glycyl-[protein] + tetradecanoyl-CoA = N-tetradecanoylglycyl-[protein] + CoA + H(+)</text>
        <dbReference type="Rhea" id="RHEA:15521"/>
        <dbReference type="Rhea" id="RHEA-COMP:12666"/>
        <dbReference type="Rhea" id="RHEA-COMP:12667"/>
        <dbReference type="ChEBI" id="CHEBI:15378"/>
        <dbReference type="ChEBI" id="CHEBI:57287"/>
        <dbReference type="ChEBI" id="CHEBI:57385"/>
        <dbReference type="ChEBI" id="CHEBI:64723"/>
        <dbReference type="ChEBI" id="CHEBI:133050"/>
        <dbReference type="EC" id="2.3.1.97"/>
    </reaction>
</comment>
<feature type="domain" description="Glycylpeptide N-tetradecanoyltransferase C-terminal" evidence="3">
    <location>
        <begin position="79"/>
        <end position="212"/>
    </location>
</feature>
<dbReference type="InterPro" id="IPR022678">
    <property type="entry name" value="NMT_CS"/>
</dbReference>
<evidence type="ECO:0000256" key="2">
    <source>
        <dbReference type="RuleBase" id="RU004178"/>
    </source>
</evidence>
<dbReference type="Pfam" id="PF02799">
    <property type="entry name" value="NMT_C"/>
    <property type="match status" value="2"/>
</dbReference>
<keyword evidence="1" id="KW-0012">Acyltransferase</keyword>
<evidence type="ECO:0000259" key="3">
    <source>
        <dbReference type="Pfam" id="PF02799"/>
    </source>
</evidence>
<name>A0A7R8VNA0_TIMDO</name>
<dbReference type="EMBL" id="OA567282">
    <property type="protein sequence ID" value="CAD7200138.1"/>
    <property type="molecule type" value="Genomic_DNA"/>
</dbReference>
<dbReference type="Gene3D" id="3.40.630.170">
    <property type="match status" value="1"/>
</dbReference>
<dbReference type="PROSITE" id="PS00976">
    <property type="entry name" value="NMT_2"/>
    <property type="match status" value="1"/>
</dbReference>
<dbReference type="PANTHER" id="PTHR11377:SF5">
    <property type="entry name" value="GLYCYLPEPTIDE N-TETRADECANOYLTRANSFERASE"/>
    <property type="match status" value="1"/>
</dbReference>
<dbReference type="InterPro" id="IPR022677">
    <property type="entry name" value="NMT_C"/>
</dbReference>
<evidence type="ECO:0000313" key="4">
    <source>
        <dbReference type="EMBL" id="CAD7200138.1"/>
    </source>
</evidence>
<gene>
    <name evidence="4" type="ORF">TDIB3V08_LOCUS6366</name>
</gene>
<reference evidence="4" key="1">
    <citation type="submission" date="2020-11" db="EMBL/GenBank/DDBJ databases">
        <authorList>
            <person name="Tran Van P."/>
        </authorList>
    </citation>
    <scope>NUCLEOTIDE SEQUENCE</scope>
</reference>
<dbReference type="EC" id="2.3.1.97" evidence="1"/>
<organism evidence="4">
    <name type="scientific">Timema douglasi</name>
    <name type="common">Walking stick</name>
    <dbReference type="NCBI Taxonomy" id="61478"/>
    <lineage>
        <taxon>Eukaryota</taxon>
        <taxon>Metazoa</taxon>
        <taxon>Ecdysozoa</taxon>
        <taxon>Arthropoda</taxon>
        <taxon>Hexapoda</taxon>
        <taxon>Insecta</taxon>
        <taxon>Pterygota</taxon>
        <taxon>Neoptera</taxon>
        <taxon>Polyneoptera</taxon>
        <taxon>Phasmatodea</taxon>
        <taxon>Timematodea</taxon>
        <taxon>Timematoidea</taxon>
        <taxon>Timematidae</taxon>
        <taxon>Timema</taxon>
    </lineage>
</organism>
<comment type="function">
    <text evidence="1">Adds a myristoyl group to the N-terminal glycine residue of certain cellular proteins.</text>
</comment>
<accession>A0A7R8VNA0</accession>
<protein>
    <recommendedName>
        <fullName evidence="1">Glycylpeptide N-tetradecanoyltransferase</fullName>
        <ecNumber evidence="1">2.3.1.97</ecNumber>
    </recommendedName>
</protein>
<feature type="domain" description="Glycylpeptide N-tetradecanoyltransferase C-terminal" evidence="3">
    <location>
        <begin position="17"/>
        <end position="63"/>
    </location>
</feature>
<keyword evidence="1" id="KW-0808">Transferase</keyword>
<dbReference type="InterPro" id="IPR000903">
    <property type="entry name" value="NMT"/>
</dbReference>
<dbReference type="SUPFAM" id="SSF55729">
    <property type="entry name" value="Acyl-CoA N-acyltransferases (Nat)"/>
    <property type="match status" value="1"/>
</dbReference>
<dbReference type="GO" id="GO:0004379">
    <property type="term" value="F:glycylpeptide N-tetradecanoyltransferase activity"/>
    <property type="evidence" value="ECO:0007669"/>
    <property type="project" value="UniProtKB-EC"/>
</dbReference>
<sequence length="221" mass="25732">MCPRYWHRSLNPKKLIEVKFSHLSRNMTLQRTLKLYKLPEKTKTPGFRKLTENDLPRAHKLVAGLDYQGLGGLSNNSFIFQFLERFDLAPIFTEEEFRHWFLPQSGIVDCFTVDSGTELTDLVSYYTLPSTVMHHPTHKMLKAAYSFYNVSTKTGWLDLMSDALVSAKNNGFDVFNALDLMENKEFLEELKFGIGDGNLQYYLYNWRCPPVPPQKVIHYTF</sequence>
<dbReference type="Gene3D" id="3.40.630.30">
    <property type="match status" value="1"/>
</dbReference>
<dbReference type="InterPro" id="IPR016181">
    <property type="entry name" value="Acyl_CoA_acyltransferase"/>
</dbReference>
<comment type="similarity">
    <text evidence="2">Belongs to the NMT family.</text>
</comment>
<proteinExistence type="inferred from homology"/>
<dbReference type="GO" id="GO:0005737">
    <property type="term" value="C:cytoplasm"/>
    <property type="evidence" value="ECO:0007669"/>
    <property type="project" value="TreeGrafter"/>
</dbReference>
<evidence type="ECO:0000256" key="1">
    <source>
        <dbReference type="RuleBase" id="RU000586"/>
    </source>
</evidence>
<dbReference type="PANTHER" id="PTHR11377">
    <property type="entry name" value="N-MYRISTOYL TRANSFERASE"/>
    <property type="match status" value="1"/>
</dbReference>
<dbReference type="AlphaFoldDB" id="A0A7R8VNA0"/>